<keyword evidence="4" id="KW-1185">Reference proteome</keyword>
<dbReference type="Pfam" id="PF13333">
    <property type="entry name" value="rve_2"/>
    <property type="match status" value="1"/>
</dbReference>
<dbReference type="Pfam" id="PF00665">
    <property type="entry name" value="rve"/>
    <property type="match status" value="1"/>
</dbReference>
<dbReference type="InterPro" id="IPR050900">
    <property type="entry name" value="Transposase_IS3/IS150/IS904"/>
</dbReference>
<evidence type="ECO:0000313" key="4">
    <source>
        <dbReference type="Proteomes" id="UP001277761"/>
    </source>
</evidence>
<organism evidence="3 4">
    <name type="scientific">Patulibacter brassicae</name>
    <dbReference type="NCBI Taxonomy" id="1705717"/>
    <lineage>
        <taxon>Bacteria</taxon>
        <taxon>Bacillati</taxon>
        <taxon>Actinomycetota</taxon>
        <taxon>Thermoleophilia</taxon>
        <taxon>Solirubrobacterales</taxon>
        <taxon>Patulibacteraceae</taxon>
        <taxon>Patulibacter</taxon>
    </lineage>
</organism>
<dbReference type="Proteomes" id="UP001277761">
    <property type="component" value="Unassembled WGS sequence"/>
</dbReference>
<comment type="caution">
    <text evidence="3">The sequence shown here is derived from an EMBL/GenBank/DDBJ whole genome shotgun (WGS) entry which is preliminary data.</text>
</comment>
<dbReference type="PANTHER" id="PTHR46889">
    <property type="entry name" value="TRANSPOSASE INSF FOR INSERTION SEQUENCE IS3B-RELATED"/>
    <property type="match status" value="1"/>
</dbReference>
<dbReference type="EMBL" id="JAXAVX010000021">
    <property type="protein sequence ID" value="MDX8153822.1"/>
    <property type="molecule type" value="Genomic_DNA"/>
</dbReference>
<dbReference type="InterPro" id="IPR001584">
    <property type="entry name" value="Integrase_cat-core"/>
</dbReference>
<feature type="domain" description="Integrase catalytic" evidence="2">
    <location>
        <begin position="139"/>
        <end position="313"/>
    </location>
</feature>
<evidence type="ECO:0000313" key="3">
    <source>
        <dbReference type="EMBL" id="MDX8153822.1"/>
    </source>
</evidence>
<dbReference type="Gene3D" id="3.30.420.10">
    <property type="entry name" value="Ribonuclease H-like superfamily/Ribonuclease H"/>
    <property type="match status" value="1"/>
</dbReference>
<gene>
    <name evidence="3" type="ORF">SK069_19650</name>
</gene>
<proteinExistence type="predicted"/>
<feature type="region of interest" description="Disordered" evidence="1">
    <location>
        <begin position="59"/>
        <end position="83"/>
    </location>
</feature>
<evidence type="ECO:0000259" key="2">
    <source>
        <dbReference type="PROSITE" id="PS50994"/>
    </source>
</evidence>
<evidence type="ECO:0000256" key="1">
    <source>
        <dbReference type="SAM" id="MobiDB-lite"/>
    </source>
</evidence>
<dbReference type="InterPro" id="IPR012337">
    <property type="entry name" value="RNaseH-like_sf"/>
</dbReference>
<accession>A0ABU4VPP1</accession>
<feature type="compositionally biased region" description="Low complexity" evidence="1">
    <location>
        <begin position="71"/>
        <end position="80"/>
    </location>
</feature>
<dbReference type="PANTHER" id="PTHR46889:SF4">
    <property type="entry name" value="TRANSPOSASE INSO FOR INSERTION SEQUENCE ELEMENT IS911B-RELATED"/>
    <property type="match status" value="1"/>
</dbReference>
<name>A0ABU4VPP1_9ACTN</name>
<dbReference type="InterPro" id="IPR036397">
    <property type="entry name" value="RNaseH_sf"/>
</dbReference>
<reference evidence="3 4" key="1">
    <citation type="submission" date="2023-11" db="EMBL/GenBank/DDBJ databases">
        <authorList>
            <person name="Xu M."/>
            <person name="Jiang T."/>
        </authorList>
    </citation>
    <scope>NUCLEOTIDE SEQUENCE [LARGE SCALE GENOMIC DNA]</scope>
    <source>
        <strain evidence="3 4">SD</strain>
    </source>
</reference>
<protein>
    <submittedName>
        <fullName evidence="3">Integrase core domain-containing protein</fullName>
    </submittedName>
</protein>
<sequence>MRIEERVGAVRREQLAVADRLHEPAVVRLASETRTRHVTETGTPSSASSLTTGYIIFPADSPATDTPPPAAASRSPAPTAGSAYARRELRPARSACFIQFVRHDSLTPKSAAICLIVVSPSRALATRTTSSLNSRGYGFGTLHILSGGASQHHTSGVTDPCSRPGFVYVAFIVDAFSRRIVGWKADTTMRTSLVLETLEMALWARERDGLPVAPDELVHHHDNGSQYLSFAFTSRLLDAGVDASVGTVGDGYDNALAETTIGLFKTEKINRNGPWRTLAEVELATLEWVDWYNNARLHSACDRRPPAEYEALHRQGLLATT</sequence>
<dbReference type="PROSITE" id="PS50994">
    <property type="entry name" value="INTEGRASE"/>
    <property type="match status" value="1"/>
</dbReference>
<dbReference type="SUPFAM" id="SSF53098">
    <property type="entry name" value="Ribonuclease H-like"/>
    <property type="match status" value="1"/>
</dbReference>